<evidence type="ECO:0000313" key="3">
    <source>
        <dbReference type="EMBL" id="PIK52317.1"/>
    </source>
</evidence>
<keyword evidence="4" id="KW-1185">Reference proteome</keyword>
<protein>
    <recommendedName>
        <fullName evidence="1">Thioredoxin domain-containing protein 9</fullName>
    </recommendedName>
</protein>
<dbReference type="InterPro" id="IPR013766">
    <property type="entry name" value="Thioredoxin_domain"/>
</dbReference>
<dbReference type="Gene3D" id="3.40.30.10">
    <property type="entry name" value="Glutaredoxin"/>
    <property type="match status" value="1"/>
</dbReference>
<gene>
    <name evidence="3" type="ORF">BSL78_10810</name>
</gene>
<dbReference type="Proteomes" id="UP000230750">
    <property type="component" value="Unassembled WGS sequence"/>
</dbReference>
<dbReference type="SUPFAM" id="SSF52833">
    <property type="entry name" value="Thioredoxin-like"/>
    <property type="match status" value="1"/>
</dbReference>
<dbReference type="InterPro" id="IPR036249">
    <property type="entry name" value="Thioredoxin-like_sf"/>
</dbReference>
<name>A0A2G8KWD0_STIJA</name>
<feature type="domain" description="Thioredoxin" evidence="2">
    <location>
        <begin position="121"/>
        <end position="199"/>
    </location>
</feature>
<dbReference type="CDD" id="cd02989">
    <property type="entry name" value="Phd_like_TxnDC9"/>
    <property type="match status" value="1"/>
</dbReference>
<organism evidence="3 4">
    <name type="scientific">Stichopus japonicus</name>
    <name type="common">Sea cucumber</name>
    <dbReference type="NCBI Taxonomy" id="307972"/>
    <lineage>
        <taxon>Eukaryota</taxon>
        <taxon>Metazoa</taxon>
        <taxon>Echinodermata</taxon>
        <taxon>Eleutherozoa</taxon>
        <taxon>Echinozoa</taxon>
        <taxon>Holothuroidea</taxon>
        <taxon>Aspidochirotacea</taxon>
        <taxon>Aspidochirotida</taxon>
        <taxon>Stichopodidae</taxon>
        <taxon>Apostichopus</taxon>
    </lineage>
</organism>
<dbReference type="Pfam" id="PF00085">
    <property type="entry name" value="Thioredoxin"/>
    <property type="match status" value="1"/>
</dbReference>
<proteinExistence type="predicted"/>
<comment type="caution">
    <text evidence="3">The sequence shown here is derived from an EMBL/GenBank/DDBJ whole genome shotgun (WGS) entry which is preliminary data.</text>
</comment>
<accession>A0A2G8KWD0</accession>
<reference evidence="3 4" key="1">
    <citation type="journal article" date="2017" name="PLoS Biol.">
        <title>The sea cucumber genome provides insights into morphological evolution and visceral regeneration.</title>
        <authorList>
            <person name="Zhang X."/>
            <person name="Sun L."/>
            <person name="Yuan J."/>
            <person name="Sun Y."/>
            <person name="Gao Y."/>
            <person name="Zhang L."/>
            <person name="Li S."/>
            <person name="Dai H."/>
            <person name="Hamel J.F."/>
            <person name="Liu C."/>
            <person name="Yu Y."/>
            <person name="Liu S."/>
            <person name="Lin W."/>
            <person name="Guo K."/>
            <person name="Jin S."/>
            <person name="Xu P."/>
            <person name="Storey K.B."/>
            <person name="Huan P."/>
            <person name="Zhang T."/>
            <person name="Zhou Y."/>
            <person name="Zhang J."/>
            <person name="Lin C."/>
            <person name="Li X."/>
            <person name="Xing L."/>
            <person name="Huo D."/>
            <person name="Sun M."/>
            <person name="Wang L."/>
            <person name="Mercier A."/>
            <person name="Li F."/>
            <person name="Yang H."/>
            <person name="Xiang J."/>
        </authorList>
    </citation>
    <scope>NUCLEOTIDE SEQUENCE [LARGE SCALE GENOMIC DNA]</scope>
    <source>
        <strain evidence="3">Shaxun</strain>
        <tissue evidence="3">Muscle</tissue>
    </source>
</reference>
<dbReference type="EMBL" id="MRZV01000335">
    <property type="protein sequence ID" value="PIK52317.1"/>
    <property type="molecule type" value="Genomic_DNA"/>
</dbReference>
<evidence type="ECO:0000256" key="1">
    <source>
        <dbReference type="ARBA" id="ARBA00026148"/>
    </source>
</evidence>
<evidence type="ECO:0000313" key="4">
    <source>
        <dbReference type="Proteomes" id="UP000230750"/>
    </source>
</evidence>
<evidence type="ECO:0000259" key="2">
    <source>
        <dbReference type="Pfam" id="PF00085"/>
    </source>
</evidence>
<dbReference type="PANTHER" id="PTHR21148">
    <property type="entry name" value="THIOREDOXIN DOMAIN-CONTAINING PROTEIN 9"/>
    <property type="match status" value="1"/>
</dbReference>
<dbReference type="OrthoDB" id="10257948at2759"/>
<dbReference type="AlphaFoldDB" id="A0A2G8KWD0"/>
<dbReference type="STRING" id="307972.A0A2G8KWD0"/>
<sequence>MSPSLVVVAKGSTSTFKTCLSIEVIESTISRFYTRQVDAFPNMADEFARDTTKAEAEHIIKDEALAEEELLAELENGDIPPHIREARLDQLKQEAQQFEQRSEKGYGTYSEIEKEPEVFDITRSEEKVVIHFFHPDFRRCNIIDKHLKVLAEKHFNAKFAKMNVEKCDFLVKKLKIQVLPAILCFKEGINVDRVVGFEELGNTDNFDISVLERRLAKSGVLNLPDVRAEGKTIFGFTKKEPVPAAAVMKIEAS</sequence>